<dbReference type="SUPFAM" id="SSF56112">
    <property type="entry name" value="Protein kinase-like (PK-like)"/>
    <property type="match status" value="1"/>
</dbReference>
<dbReference type="GO" id="GO:0004674">
    <property type="term" value="F:protein serine/threonine kinase activity"/>
    <property type="evidence" value="ECO:0007669"/>
    <property type="project" value="UniProtKB-KW"/>
</dbReference>
<organism evidence="25">
    <name type="scientific">Sesamum radiatum</name>
    <name type="common">Black benniseed</name>
    <dbReference type="NCBI Taxonomy" id="300843"/>
    <lineage>
        <taxon>Eukaryota</taxon>
        <taxon>Viridiplantae</taxon>
        <taxon>Streptophyta</taxon>
        <taxon>Embryophyta</taxon>
        <taxon>Tracheophyta</taxon>
        <taxon>Spermatophyta</taxon>
        <taxon>Magnoliopsida</taxon>
        <taxon>eudicotyledons</taxon>
        <taxon>Gunneridae</taxon>
        <taxon>Pentapetalae</taxon>
        <taxon>asterids</taxon>
        <taxon>lamiids</taxon>
        <taxon>Lamiales</taxon>
        <taxon>Pedaliaceae</taxon>
        <taxon>Sesamum</taxon>
    </lineage>
</organism>
<keyword evidence="9 20" id="KW-0547">Nucleotide-binding</keyword>
<dbReference type="EC" id="2.7.11.1" evidence="2"/>
<evidence type="ECO:0000256" key="6">
    <source>
        <dbReference type="ARBA" id="ARBA00022692"/>
    </source>
</evidence>
<evidence type="ECO:0000259" key="22">
    <source>
        <dbReference type="PROSITE" id="PS50011"/>
    </source>
</evidence>
<dbReference type="GO" id="GO:0030246">
    <property type="term" value="F:carbohydrate binding"/>
    <property type="evidence" value="ECO:0007669"/>
    <property type="project" value="UniProtKB-KW"/>
</dbReference>
<evidence type="ECO:0000256" key="20">
    <source>
        <dbReference type="PROSITE-ProRule" id="PRU10141"/>
    </source>
</evidence>
<feature type="domain" description="Protein kinase" evidence="22">
    <location>
        <begin position="384"/>
        <end position="583"/>
    </location>
</feature>
<dbReference type="EMBL" id="JACGWJ010000028">
    <property type="protein sequence ID" value="KAL0305852.1"/>
    <property type="molecule type" value="Genomic_DNA"/>
</dbReference>
<gene>
    <name evidence="25" type="ORF">Sradi_6002500</name>
</gene>
<dbReference type="GO" id="GO:0048544">
    <property type="term" value="P:recognition of pollen"/>
    <property type="evidence" value="ECO:0007669"/>
    <property type="project" value="InterPro"/>
</dbReference>
<dbReference type="CDD" id="cd01098">
    <property type="entry name" value="PAN_AP_plant"/>
    <property type="match status" value="1"/>
</dbReference>
<dbReference type="InterPro" id="IPR000742">
    <property type="entry name" value="EGF"/>
</dbReference>
<evidence type="ECO:0000256" key="8">
    <source>
        <dbReference type="ARBA" id="ARBA00022734"/>
    </source>
</evidence>
<evidence type="ECO:0000256" key="5">
    <source>
        <dbReference type="ARBA" id="ARBA00022679"/>
    </source>
</evidence>
<evidence type="ECO:0000256" key="14">
    <source>
        <dbReference type="ARBA" id="ARBA00023157"/>
    </source>
</evidence>
<comment type="catalytic activity">
    <reaction evidence="18">
        <text>L-seryl-[protein] + ATP = O-phospho-L-seryl-[protein] + ADP + H(+)</text>
        <dbReference type="Rhea" id="RHEA:17989"/>
        <dbReference type="Rhea" id="RHEA-COMP:9863"/>
        <dbReference type="Rhea" id="RHEA-COMP:11604"/>
        <dbReference type="ChEBI" id="CHEBI:15378"/>
        <dbReference type="ChEBI" id="CHEBI:29999"/>
        <dbReference type="ChEBI" id="CHEBI:30616"/>
        <dbReference type="ChEBI" id="CHEBI:83421"/>
        <dbReference type="ChEBI" id="CHEBI:456216"/>
        <dbReference type="EC" id="2.7.11.1"/>
    </reaction>
</comment>
<dbReference type="Gene3D" id="3.30.200.20">
    <property type="entry name" value="Phosphorylase Kinase, domain 1"/>
    <property type="match status" value="1"/>
</dbReference>
<evidence type="ECO:0000256" key="15">
    <source>
        <dbReference type="ARBA" id="ARBA00023170"/>
    </source>
</evidence>
<keyword evidence="12 21" id="KW-1133">Transmembrane helix</keyword>
<keyword evidence="4" id="KW-0723">Serine/threonine-protein kinase</keyword>
<keyword evidence="3" id="KW-1003">Cell membrane</keyword>
<dbReference type="GO" id="GO:0005886">
    <property type="term" value="C:plasma membrane"/>
    <property type="evidence" value="ECO:0007669"/>
    <property type="project" value="UniProtKB-SubCell"/>
</dbReference>
<dbReference type="Pfam" id="PF00954">
    <property type="entry name" value="S_locus_glycop"/>
    <property type="match status" value="1"/>
</dbReference>
<evidence type="ECO:0000256" key="3">
    <source>
        <dbReference type="ARBA" id="ARBA00022475"/>
    </source>
</evidence>
<evidence type="ECO:0000256" key="18">
    <source>
        <dbReference type="ARBA" id="ARBA00048679"/>
    </source>
</evidence>
<feature type="domain" description="Apple" evidence="24">
    <location>
        <begin position="179"/>
        <end position="261"/>
    </location>
</feature>
<reference evidence="25" key="1">
    <citation type="submission" date="2020-06" db="EMBL/GenBank/DDBJ databases">
        <authorList>
            <person name="Li T."/>
            <person name="Hu X."/>
            <person name="Zhang T."/>
            <person name="Song X."/>
            <person name="Zhang H."/>
            <person name="Dai N."/>
            <person name="Sheng W."/>
            <person name="Hou X."/>
            <person name="Wei L."/>
        </authorList>
    </citation>
    <scope>NUCLEOTIDE SEQUENCE</scope>
    <source>
        <strain evidence="25">G02</strain>
        <tissue evidence="25">Leaf</tissue>
    </source>
</reference>
<dbReference type="PROSITE" id="PS00107">
    <property type="entry name" value="PROTEIN_KINASE_ATP"/>
    <property type="match status" value="1"/>
</dbReference>
<evidence type="ECO:0000256" key="4">
    <source>
        <dbReference type="ARBA" id="ARBA00022527"/>
    </source>
</evidence>
<keyword evidence="11 20" id="KW-0067">ATP-binding</keyword>
<accession>A0AAW2KFY1</accession>
<keyword evidence="6 21" id="KW-0812">Transmembrane</keyword>
<dbReference type="PROSITE" id="PS00108">
    <property type="entry name" value="PROTEIN_KINASE_ST"/>
    <property type="match status" value="1"/>
</dbReference>
<keyword evidence="14" id="KW-1015">Disulfide bond</keyword>
<evidence type="ECO:0000313" key="25">
    <source>
        <dbReference type="EMBL" id="KAL0305852.1"/>
    </source>
</evidence>
<dbReference type="Pfam" id="PF08276">
    <property type="entry name" value="PAN_2"/>
    <property type="match status" value="1"/>
</dbReference>
<evidence type="ECO:0000256" key="21">
    <source>
        <dbReference type="SAM" id="Phobius"/>
    </source>
</evidence>
<evidence type="ECO:0000256" key="19">
    <source>
        <dbReference type="PROSITE-ProRule" id="PRU00076"/>
    </source>
</evidence>
<keyword evidence="10 25" id="KW-0418">Kinase</keyword>
<keyword evidence="15 25" id="KW-0675">Receptor</keyword>
<comment type="subcellular location">
    <subcellularLocation>
        <location evidence="1">Cell membrane</location>
        <topology evidence="1">Single-pass type I membrane protein</topology>
    </subcellularLocation>
</comment>
<sequence>MGWDSKTGLNRYITSWKSADDPSSGDYSFKIDVNGFPEIYLLNKERIYYRSGPWNGLRFSGVPEMKSSTLFSFLFVMEPDEVSYSFDESNKSVYSRLMVKHSGELQRFIWIPATKIWSLFWYAPKDQCDRYRECGVYGICDANASPVCKCMKGFEPKNPQAWNLRDGSDGCFRVSKLDCKSDGFLTLNHVKLPESGTAFVDKQMNLDQCQEMCRKNCSCRGYSNVNITGGGTGCAIWIDDLYDMRQYALAEGGQDFYVRVPAADLGLEGENENPCKCRITFLLSLLERSGAVGTRDDSNKTGKIVMVAGIAVGVLLVGLAIFFVIRHFLYAFCLNTGPRERSQDFLLNVATITNKRDHSGETAVDELDLPLFDLNTLLIATDNFSDVNKLGQGGFGCVYKGMLVEGQEIAVKRLSKNSGQGIDEFKNEVKLIARLQHRNLVRLLGCCIEMEEKMLVYEYMENKRAWILFCSVSPLHQHFCLHFLHGFVSTAGLRLVLSPIFLLPEKDKSSMLDWERRFNIICGIARGLLYLHQDSRFRIIHRDLKASNILLDKEMNPKISDFGMARIFGGDQTEANTRRVVGT</sequence>
<comment type="catalytic activity">
    <reaction evidence="17">
        <text>L-threonyl-[protein] + ATP = O-phospho-L-threonyl-[protein] + ADP + H(+)</text>
        <dbReference type="Rhea" id="RHEA:46608"/>
        <dbReference type="Rhea" id="RHEA-COMP:11060"/>
        <dbReference type="Rhea" id="RHEA-COMP:11605"/>
        <dbReference type="ChEBI" id="CHEBI:15378"/>
        <dbReference type="ChEBI" id="CHEBI:30013"/>
        <dbReference type="ChEBI" id="CHEBI:30616"/>
        <dbReference type="ChEBI" id="CHEBI:61977"/>
        <dbReference type="ChEBI" id="CHEBI:456216"/>
        <dbReference type="EC" id="2.7.11.1"/>
    </reaction>
</comment>
<dbReference type="SUPFAM" id="SSF51110">
    <property type="entry name" value="alpha-D-mannose-specific plant lectins"/>
    <property type="match status" value="1"/>
</dbReference>
<evidence type="ECO:0000259" key="24">
    <source>
        <dbReference type="PROSITE" id="PS50948"/>
    </source>
</evidence>
<dbReference type="InterPro" id="IPR001245">
    <property type="entry name" value="Ser-Thr/Tyr_kinase_cat_dom"/>
</dbReference>
<dbReference type="InterPro" id="IPR008271">
    <property type="entry name" value="Ser/Thr_kinase_AS"/>
</dbReference>
<comment type="caution">
    <text evidence="25">The sequence shown here is derived from an EMBL/GenBank/DDBJ whole genome shotgun (WGS) entry which is preliminary data.</text>
</comment>
<evidence type="ECO:0000256" key="1">
    <source>
        <dbReference type="ARBA" id="ARBA00004251"/>
    </source>
</evidence>
<reference evidence="25" key="2">
    <citation type="journal article" date="2024" name="Plant">
        <title>Genomic evolution and insights into agronomic trait innovations of Sesamum species.</title>
        <authorList>
            <person name="Miao H."/>
            <person name="Wang L."/>
            <person name="Qu L."/>
            <person name="Liu H."/>
            <person name="Sun Y."/>
            <person name="Le M."/>
            <person name="Wang Q."/>
            <person name="Wei S."/>
            <person name="Zheng Y."/>
            <person name="Lin W."/>
            <person name="Duan Y."/>
            <person name="Cao H."/>
            <person name="Xiong S."/>
            <person name="Wang X."/>
            <person name="Wei L."/>
            <person name="Li C."/>
            <person name="Ma Q."/>
            <person name="Ju M."/>
            <person name="Zhao R."/>
            <person name="Li G."/>
            <person name="Mu C."/>
            <person name="Tian Q."/>
            <person name="Mei H."/>
            <person name="Zhang T."/>
            <person name="Gao T."/>
            <person name="Zhang H."/>
        </authorList>
    </citation>
    <scope>NUCLEOTIDE SEQUENCE</scope>
    <source>
        <strain evidence="25">G02</strain>
    </source>
</reference>
<evidence type="ECO:0000256" key="13">
    <source>
        <dbReference type="ARBA" id="ARBA00023136"/>
    </source>
</evidence>
<dbReference type="InterPro" id="IPR003609">
    <property type="entry name" value="Pan_app"/>
</dbReference>
<evidence type="ECO:0000256" key="2">
    <source>
        <dbReference type="ARBA" id="ARBA00012513"/>
    </source>
</evidence>
<keyword evidence="19" id="KW-0245">EGF-like domain</keyword>
<dbReference type="InterPro" id="IPR036426">
    <property type="entry name" value="Bulb-type_lectin_dom_sf"/>
</dbReference>
<dbReference type="InterPro" id="IPR000858">
    <property type="entry name" value="S_locus_glycoprot_dom"/>
</dbReference>
<dbReference type="Pfam" id="PF12398">
    <property type="entry name" value="DUF3660"/>
    <property type="match status" value="1"/>
</dbReference>
<dbReference type="GO" id="GO:0005524">
    <property type="term" value="F:ATP binding"/>
    <property type="evidence" value="ECO:0007669"/>
    <property type="project" value="UniProtKB-UniRule"/>
</dbReference>
<dbReference type="InterPro" id="IPR017441">
    <property type="entry name" value="Protein_kinase_ATP_BS"/>
</dbReference>
<dbReference type="SMART" id="SM00473">
    <property type="entry name" value="PAN_AP"/>
    <property type="match status" value="1"/>
</dbReference>
<dbReference type="InterPro" id="IPR000719">
    <property type="entry name" value="Prot_kinase_dom"/>
</dbReference>
<feature type="binding site" evidence="20">
    <location>
        <position position="412"/>
    </location>
    <ligand>
        <name>ATP</name>
        <dbReference type="ChEBI" id="CHEBI:30616"/>
    </ligand>
</feature>
<protein>
    <recommendedName>
        <fullName evidence="2">non-specific serine/threonine protein kinase</fullName>
        <ecNumber evidence="2">2.7.11.1</ecNumber>
    </recommendedName>
</protein>
<feature type="domain" description="EGF-like" evidence="23">
    <location>
        <begin position="124"/>
        <end position="160"/>
    </location>
</feature>
<name>A0AAW2KFY1_SESRA</name>
<dbReference type="PROSITE" id="PS50011">
    <property type="entry name" value="PROTEIN_KINASE_DOM"/>
    <property type="match status" value="1"/>
</dbReference>
<dbReference type="PANTHER" id="PTHR32444:SF89">
    <property type="entry name" value="S GLYCOPROTEIN"/>
    <property type="match status" value="1"/>
</dbReference>
<dbReference type="FunFam" id="1.10.510.10:FF:001019">
    <property type="entry name" value="G-type lectin S-receptor-like serine/threonine-protein kinase B120"/>
    <property type="match status" value="1"/>
</dbReference>
<dbReference type="PROSITE" id="PS50026">
    <property type="entry name" value="EGF_3"/>
    <property type="match status" value="1"/>
</dbReference>
<dbReference type="Gene3D" id="1.10.510.10">
    <property type="entry name" value="Transferase(Phosphotransferase) domain 1"/>
    <property type="match status" value="1"/>
</dbReference>
<dbReference type="AlphaFoldDB" id="A0AAW2KFY1"/>
<comment type="caution">
    <text evidence="19">Lacks conserved residue(s) required for the propagation of feature annotation.</text>
</comment>
<proteinExistence type="predicted"/>
<evidence type="ECO:0000256" key="17">
    <source>
        <dbReference type="ARBA" id="ARBA00047899"/>
    </source>
</evidence>
<keyword evidence="16" id="KW-0325">Glycoprotein</keyword>
<dbReference type="Pfam" id="PF07714">
    <property type="entry name" value="PK_Tyr_Ser-Thr"/>
    <property type="match status" value="1"/>
</dbReference>
<feature type="transmembrane region" description="Helical" evidence="21">
    <location>
        <begin position="304"/>
        <end position="325"/>
    </location>
</feature>
<evidence type="ECO:0000259" key="23">
    <source>
        <dbReference type="PROSITE" id="PS50026"/>
    </source>
</evidence>
<evidence type="ECO:0000256" key="16">
    <source>
        <dbReference type="ARBA" id="ARBA00023180"/>
    </source>
</evidence>
<dbReference type="PROSITE" id="PS50948">
    <property type="entry name" value="PAN"/>
    <property type="match status" value="1"/>
</dbReference>
<keyword evidence="7" id="KW-0732">Signal</keyword>
<dbReference type="InterPro" id="IPR011009">
    <property type="entry name" value="Kinase-like_dom_sf"/>
</dbReference>
<dbReference type="InterPro" id="IPR022126">
    <property type="entry name" value="S-locus_recpt_kinase"/>
</dbReference>
<evidence type="ECO:0000256" key="12">
    <source>
        <dbReference type="ARBA" id="ARBA00022989"/>
    </source>
</evidence>
<keyword evidence="13 21" id="KW-0472">Membrane</keyword>
<dbReference type="PANTHER" id="PTHR32444">
    <property type="entry name" value="BULB-TYPE LECTIN DOMAIN-CONTAINING PROTEIN"/>
    <property type="match status" value="1"/>
</dbReference>
<dbReference type="FunFam" id="3.30.200.20:FF:000330">
    <property type="entry name" value="G-type lectin S-receptor-like serine/threonine-protein kinase At4g03230"/>
    <property type="match status" value="1"/>
</dbReference>
<keyword evidence="5" id="KW-0808">Transferase</keyword>
<evidence type="ECO:0000256" key="10">
    <source>
        <dbReference type="ARBA" id="ARBA00022777"/>
    </source>
</evidence>
<dbReference type="SMART" id="SM00220">
    <property type="entry name" value="S_TKc"/>
    <property type="match status" value="1"/>
</dbReference>
<evidence type="ECO:0000256" key="9">
    <source>
        <dbReference type="ARBA" id="ARBA00022741"/>
    </source>
</evidence>
<keyword evidence="8" id="KW-0430">Lectin</keyword>
<evidence type="ECO:0000256" key="7">
    <source>
        <dbReference type="ARBA" id="ARBA00022729"/>
    </source>
</evidence>
<evidence type="ECO:0000256" key="11">
    <source>
        <dbReference type="ARBA" id="ARBA00022840"/>
    </source>
</evidence>